<gene>
    <name evidence="2" type="ORF">N7472_001043</name>
</gene>
<evidence type="ECO:0000313" key="2">
    <source>
        <dbReference type="EMBL" id="KAJ5210904.1"/>
    </source>
</evidence>
<feature type="compositionally biased region" description="Low complexity" evidence="1">
    <location>
        <begin position="21"/>
        <end position="44"/>
    </location>
</feature>
<keyword evidence="3" id="KW-1185">Reference proteome</keyword>
<dbReference type="EMBL" id="JAPQKP010000001">
    <property type="protein sequence ID" value="KAJ5210904.1"/>
    <property type="molecule type" value="Genomic_DNA"/>
</dbReference>
<dbReference type="Proteomes" id="UP001150879">
    <property type="component" value="Unassembled WGS sequence"/>
</dbReference>
<evidence type="ECO:0000256" key="1">
    <source>
        <dbReference type="SAM" id="MobiDB-lite"/>
    </source>
</evidence>
<organism evidence="2 3">
    <name type="scientific">Penicillium cf. griseofulvum</name>
    <dbReference type="NCBI Taxonomy" id="2972120"/>
    <lineage>
        <taxon>Eukaryota</taxon>
        <taxon>Fungi</taxon>
        <taxon>Dikarya</taxon>
        <taxon>Ascomycota</taxon>
        <taxon>Pezizomycotina</taxon>
        <taxon>Eurotiomycetes</taxon>
        <taxon>Eurotiomycetidae</taxon>
        <taxon>Eurotiales</taxon>
        <taxon>Aspergillaceae</taxon>
        <taxon>Penicillium</taxon>
    </lineage>
</organism>
<dbReference type="AlphaFoldDB" id="A0A9W9T642"/>
<proteinExistence type="predicted"/>
<reference evidence="2" key="2">
    <citation type="journal article" date="2023" name="IMA Fungus">
        <title>Comparative genomic study of the Penicillium genus elucidates a diverse pangenome and 15 lateral gene transfer events.</title>
        <authorList>
            <person name="Petersen C."/>
            <person name="Sorensen T."/>
            <person name="Nielsen M.R."/>
            <person name="Sondergaard T.E."/>
            <person name="Sorensen J.L."/>
            <person name="Fitzpatrick D.A."/>
            <person name="Frisvad J.C."/>
            <person name="Nielsen K.L."/>
        </authorList>
    </citation>
    <scope>NUCLEOTIDE SEQUENCE</scope>
    <source>
        <strain evidence="2">IBT 16849</strain>
    </source>
</reference>
<sequence length="380" mass="41371">MSTPSSSPLKRLVRRFRRGNTDGAGDGAPAAAAKGTAAAIAPVAPTTPPPKCTKKRKGDAGDDGLAPAAKRAAPTPDPNAKEEPEAQSPLLPKTPRSFRTVAAAMAAATNPDRIRIFEDAPTDEEIKEYQRRGVEYQHWMANTNPTGPAPPVALSTLTIDALIQPVPPNTRPLFNVKKSGFEPAPEEIRESLKSTNLPRDSETWRFSHLTHLNSNSSCYKHYIIKGAIVASEIFRRGYGPRWSEIALSLYKQNATVDTLQHLFFTNVVNDETQPLLGKVIYPSRDWNIDGRLLTPIIRTWDMNTPAFEQILGTQLGRIAGLLVLGAWPVGTHQITKIHTWYLRTDLHMRFDIEPIVAAPHLPASAGPSAGAAAPPAAPTF</sequence>
<reference evidence="2" key="1">
    <citation type="submission" date="2022-11" db="EMBL/GenBank/DDBJ databases">
        <authorList>
            <person name="Petersen C."/>
        </authorList>
    </citation>
    <scope>NUCLEOTIDE SEQUENCE</scope>
    <source>
        <strain evidence="2">IBT 16849</strain>
    </source>
</reference>
<evidence type="ECO:0000313" key="3">
    <source>
        <dbReference type="Proteomes" id="UP001150879"/>
    </source>
</evidence>
<feature type="region of interest" description="Disordered" evidence="1">
    <location>
        <begin position="1"/>
        <end position="93"/>
    </location>
</feature>
<accession>A0A9W9T642</accession>
<protein>
    <submittedName>
        <fullName evidence="2">Uncharacterized protein</fullName>
    </submittedName>
</protein>
<dbReference type="OrthoDB" id="4360259at2759"/>
<name>A0A9W9T642_9EURO</name>
<comment type="caution">
    <text evidence="2">The sequence shown here is derived from an EMBL/GenBank/DDBJ whole genome shotgun (WGS) entry which is preliminary data.</text>
</comment>